<sequence>MQKNAFTLSLLAIACNAAFAANAQSSWQLSAAKPSQAVHGGVGLIQVPTARMADEGSVSLNYTDNNEYRFWSVSIQLFPWLETSARYTDVRTRLYSDSPGFSNDQTLKDKGLDVKFRVWQESNYTPEVAIGLRDFGGTGLFESEFVSLSKKLGAFDFHLGMGWGYLGAAGNITNPFCEVRQSFCERPGGISGQGGKIEFRKFFKGAASLFGGVDYQTPWQPLTLKLEYEGNNYVNDAAGELPQNSRWNFGASYRWQDLTFDLNYQRGNTVGFGVHYAFNMHSANQIKIKPAPVAVSADRSQHPASINFNTLTTNLYYNAAFLPKTIHVANNEFIIHGTSFAYRDDNEATERVGRIIASQLPEHIKTIRVVEHANNLVQVEKVIDVDAFVSAVAYQELQPDIRSTYVRQQPDENSLSIVEVPEYKGFYTGAEVFWVQSFGNPEYFYMYQGGLYLGAGYRFNSDFSLAATGKLTVLENFDKFNFKVDAIESRLPRVRTFVREYVTRSKFGMENMYGHWQKEIAPAVFAQAYAGYLETMFGGAGAEVLYRPVDSTFSFGFDLNYVRQRSYEDDFSFFDYKTLTGHFNIYWQPSFLPDTRLTFNIGQFLAKDKGVNFDFAKRFDSGIIVGGYAAITDASSADYGEGSFTKGFYISIPFDLFSVKPAKGRGRIPWVPIGRDGGQPLNRPIKLIDITEQRSPFFD</sequence>
<name>I8UBL3_9ALTE</name>
<dbReference type="Pfam" id="PF06082">
    <property type="entry name" value="YjbH"/>
    <property type="match status" value="1"/>
</dbReference>
<protein>
    <recommendedName>
        <fullName evidence="4">Polysaccharide biosynthesis protein</fullName>
    </recommendedName>
</protein>
<dbReference type="eggNOG" id="COG4775">
    <property type="taxonomic scope" value="Bacteria"/>
</dbReference>
<reference evidence="2 3" key="1">
    <citation type="journal article" date="2012" name="J. Bacteriol.">
        <title>Genome Sequence of Pectin-Degrading Alishewanella agri, Isolated from Landfill Soil.</title>
        <authorList>
            <person name="Kim J."/>
            <person name="Jung J."/>
            <person name="Sung J.S."/>
            <person name="Chun J."/>
            <person name="Park W."/>
        </authorList>
    </citation>
    <scope>NUCLEOTIDE SEQUENCE [LARGE SCALE GENOMIC DNA]</scope>
    <source>
        <strain evidence="2 3">BL06</strain>
    </source>
</reference>
<keyword evidence="3" id="KW-1185">Reference proteome</keyword>
<organism evidence="2 3">
    <name type="scientific">Alishewanella agri BL06</name>
    <dbReference type="NCBI Taxonomy" id="1195246"/>
    <lineage>
        <taxon>Bacteria</taxon>
        <taxon>Pseudomonadati</taxon>
        <taxon>Pseudomonadota</taxon>
        <taxon>Gammaproteobacteria</taxon>
        <taxon>Alteromonadales</taxon>
        <taxon>Alteromonadaceae</taxon>
        <taxon>Alishewanella</taxon>
    </lineage>
</organism>
<evidence type="ECO:0000313" key="3">
    <source>
        <dbReference type="Proteomes" id="UP000035062"/>
    </source>
</evidence>
<evidence type="ECO:0000313" key="2">
    <source>
        <dbReference type="EMBL" id="EIW89348.1"/>
    </source>
</evidence>
<proteinExistence type="predicted"/>
<dbReference type="EMBL" id="AKKU01000011">
    <property type="protein sequence ID" value="EIW89348.1"/>
    <property type="molecule type" value="Genomic_DNA"/>
</dbReference>
<feature type="signal peptide" evidence="1">
    <location>
        <begin position="1"/>
        <end position="20"/>
    </location>
</feature>
<dbReference type="InterPro" id="IPR010344">
    <property type="entry name" value="YbjH"/>
</dbReference>
<dbReference type="PATRIC" id="fig|1195246.3.peg.902"/>
<dbReference type="AlphaFoldDB" id="I8UBL3"/>
<dbReference type="STRING" id="1195246.AGRI_04582"/>
<comment type="caution">
    <text evidence="2">The sequence shown here is derived from an EMBL/GenBank/DDBJ whole genome shotgun (WGS) entry which is preliminary data.</text>
</comment>
<dbReference type="Proteomes" id="UP000035062">
    <property type="component" value="Unassembled WGS sequence"/>
</dbReference>
<evidence type="ECO:0000256" key="1">
    <source>
        <dbReference type="SAM" id="SignalP"/>
    </source>
</evidence>
<feature type="chain" id="PRO_5003714782" description="Polysaccharide biosynthesis protein" evidence="1">
    <location>
        <begin position="21"/>
        <end position="699"/>
    </location>
</feature>
<keyword evidence="1" id="KW-0732">Signal</keyword>
<evidence type="ECO:0008006" key="4">
    <source>
        <dbReference type="Google" id="ProtNLM"/>
    </source>
</evidence>
<dbReference type="PROSITE" id="PS51257">
    <property type="entry name" value="PROKAR_LIPOPROTEIN"/>
    <property type="match status" value="1"/>
</dbReference>
<gene>
    <name evidence="2" type="ORF">AGRI_04582</name>
</gene>
<dbReference type="RefSeq" id="WP_008983838.1">
    <property type="nucleotide sequence ID" value="NZ_AKKU01000011.1"/>
</dbReference>
<accession>I8UBL3</accession>